<gene>
    <name evidence="11" type="primary">KCNG4</name>
</gene>
<dbReference type="InterPro" id="IPR003131">
    <property type="entry name" value="T1-type_BTB"/>
</dbReference>
<organism evidence="11 12">
    <name type="scientific">Canis lupus familiaris</name>
    <name type="common">Dog</name>
    <name type="synonym">Canis familiaris</name>
    <dbReference type="NCBI Taxonomy" id="9615"/>
    <lineage>
        <taxon>Eukaryota</taxon>
        <taxon>Metazoa</taxon>
        <taxon>Chordata</taxon>
        <taxon>Craniata</taxon>
        <taxon>Vertebrata</taxon>
        <taxon>Euteleostomi</taxon>
        <taxon>Mammalia</taxon>
        <taxon>Eutheria</taxon>
        <taxon>Laurasiatheria</taxon>
        <taxon>Carnivora</taxon>
        <taxon>Caniformia</taxon>
        <taxon>Canidae</taxon>
        <taxon>Canis</taxon>
    </lineage>
</organism>
<dbReference type="FunFam" id="3.30.710.10:FF:000019">
    <property type="entry name" value="Potassium voltage-gated channel, subfamily G, member 1"/>
    <property type="match status" value="1"/>
</dbReference>
<evidence type="ECO:0000256" key="3">
    <source>
        <dbReference type="ARBA" id="ARBA00022692"/>
    </source>
</evidence>
<keyword evidence="2" id="KW-1003">Cell membrane</keyword>
<feature type="domain" description="Potassium channel tetramerisation-type BTB" evidence="7">
    <location>
        <begin position="62"/>
        <end position="161"/>
    </location>
</feature>
<dbReference type="Pfam" id="PF20643">
    <property type="entry name" value="TAF1C_C"/>
    <property type="match status" value="1"/>
</dbReference>
<evidence type="ECO:0000313" key="12">
    <source>
        <dbReference type="Proteomes" id="UP000694542"/>
    </source>
</evidence>
<evidence type="ECO:0000256" key="6">
    <source>
        <dbReference type="SAM" id="MobiDB-lite"/>
    </source>
</evidence>
<dbReference type="Gene3D" id="2.130.10.10">
    <property type="entry name" value="YVTN repeat-like/Quinoprotein amine dehydrogenase"/>
    <property type="match status" value="1"/>
</dbReference>
<dbReference type="AlphaFoldDB" id="A0A8C0SSH6"/>
<dbReference type="PRINTS" id="PR00169">
    <property type="entry name" value="KCHANNEL"/>
</dbReference>
<comment type="subcellular location">
    <subcellularLocation>
        <location evidence="1">Cell membrane</location>
        <topology evidence="1">Multi-pass membrane protein</topology>
    </subcellularLocation>
</comment>
<dbReference type="Pfam" id="PF02214">
    <property type="entry name" value="BTB_2"/>
    <property type="match status" value="1"/>
</dbReference>
<dbReference type="SUPFAM" id="SSF54695">
    <property type="entry name" value="POZ domain"/>
    <property type="match status" value="1"/>
</dbReference>
<keyword evidence="3" id="KW-0812">Transmembrane</keyword>
<dbReference type="InterPro" id="IPR036322">
    <property type="entry name" value="WD40_repeat_dom_sf"/>
</dbReference>
<proteinExistence type="predicted"/>
<dbReference type="InterPro" id="IPR049089">
    <property type="entry name" value="TAF1C_C"/>
</dbReference>
<keyword evidence="4" id="KW-1133">Transmembrane helix</keyword>
<dbReference type="Gene3D" id="1.20.120.350">
    <property type="entry name" value="Voltage-gated potassium channels. Chain C"/>
    <property type="match status" value="1"/>
</dbReference>
<dbReference type="InterPro" id="IPR038801">
    <property type="entry name" value="TAF1C"/>
</dbReference>
<feature type="domain" description="TAF1C helical bundle" evidence="9">
    <location>
        <begin position="733"/>
        <end position="926"/>
    </location>
</feature>
<dbReference type="InterPro" id="IPR049087">
    <property type="entry name" value="TAF1C_beta-prop"/>
</dbReference>
<accession>A0A8C0SSH6</accession>
<feature type="region of interest" description="Disordered" evidence="6">
    <location>
        <begin position="1"/>
        <end position="27"/>
    </location>
</feature>
<feature type="compositionally biased region" description="Polar residues" evidence="6">
    <location>
        <begin position="995"/>
        <end position="1015"/>
    </location>
</feature>
<dbReference type="GO" id="GO:0051260">
    <property type="term" value="P:protein homooligomerization"/>
    <property type="evidence" value="ECO:0007669"/>
    <property type="project" value="InterPro"/>
</dbReference>
<dbReference type="Pfam" id="PF20641">
    <property type="entry name" value="TAF1C_beta-prop"/>
    <property type="match status" value="1"/>
</dbReference>
<dbReference type="InterPro" id="IPR027359">
    <property type="entry name" value="Volt_channel_dom_sf"/>
</dbReference>
<dbReference type="PANTHER" id="PTHR15319">
    <property type="entry name" value="TATA BOX-BINDING PROTEIN ASSOCIATED FACTOR RNA POLYMERASE I SUBUNIT C"/>
    <property type="match status" value="1"/>
</dbReference>
<evidence type="ECO:0000256" key="2">
    <source>
        <dbReference type="ARBA" id="ARBA00022475"/>
    </source>
</evidence>
<feature type="compositionally biased region" description="Polar residues" evidence="6">
    <location>
        <begin position="917"/>
        <end position="926"/>
    </location>
</feature>
<dbReference type="InterPro" id="IPR011333">
    <property type="entry name" value="SKP1/BTB/POZ_sf"/>
</dbReference>
<dbReference type="PANTHER" id="PTHR15319:SF1">
    <property type="entry name" value="TATA BOX-BINDING PROTEIN-ASSOCIATED FACTOR RNA POLYMERASE I SUBUNIT C"/>
    <property type="match status" value="1"/>
</dbReference>
<evidence type="ECO:0000256" key="4">
    <source>
        <dbReference type="ARBA" id="ARBA00022989"/>
    </source>
</evidence>
<dbReference type="Gene3D" id="3.30.710.10">
    <property type="entry name" value="Potassium Channel Kv1.1, Chain A"/>
    <property type="match status" value="1"/>
</dbReference>
<protein>
    <submittedName>
        <fullName evidence="11">Potassium voltage-gated channel modifier subfamily G member 4</fullName>
    </submittedName>
</protein>
<feature type="domain" description="TAF1C beta-propeller" evidence="8">
    <location>
        <begin position="487"/>
        <end position="623"/>
    </location>
</feature>
<feature type="compositionally biased region" description="Basic residues" evidence="6">
    <location>
        <begin position="907"/>
        <end position="916"/>
    </location>
</feature>
<evidence type="ECO:0000313" key="11">
    <source>
        <dbReference type="Ensembl" id="ENSCAFP00040025738.1"/>
    </source>
</evidence>
<evidence type="ECO:0000259" key="10">
    <source>
        <dbReference type="Pfam" id="PF20643"/>
    </source>
</evidence>
<dbReference type="Ensembl" id="ENSCAFT00040029629.1">
    <property type="protein sequence ID" value="ENSCAFP00040025738.1"/>
    <property type="gene ID" value="ENSCAFG00040016087.1"/>
</dbReference>
<evidence type="ECO:0000256" key="1">
    <source>
        <dbReference type="ARBA" id="ARBA00004651"/>
    </source>
</evidence>
<dbReference type="CDD" id="cd18423">
    <property type="entry name" value="BTB_POZ_KCNG4"/>
    <property type="match status" value="1"/>
</dbReference>
<evidence type="ECO:0000259" key="8">
    <source>
        <dbReference type="Pfam" id="PF20641"/>
    </source>
</evidence>
<dbReference type="PRINTS" id="PR01492">
    <property type="entry name" value="KV6CHANNEL"/>
</dbReference>
<dbReference type="InterPro" id="IPR015943">
    <property type="entry name" value="WD40/YVTN_repeat-like_dom_sf"/>
</dbReference>
<name>A0A8C0SSH6_CANLF</name>
<dbReference type="InterPro" id="IPR049090">
    <property type="entry name" value="TAF1C_HB"/>
</dbReference>
<evidence type="ECO:0000259" key="7">
    <source>
        <dbReference type="Pfam" id="PF02214"/>
    </source>
</evidence>
<reference evidence="11" key="2">
    <citation type="submission" date="2025-08" db="UniProtKB">
        <authorList>
            <consortium name="Ensembl"/>
        </authorList>
    </citation>
    <scope>IDENTIFICATION</scope>
</reference>
<feature type="region of interest" description="Disordered" evidence="6">
    <location>
        <begin position="896"/>
        <end position="1064"/>
    </location>
</feature>
<keyword evidence="5" id="KW-0472">Membrane</keyword>
<dbReference type="InterPro" id="IPR003969">
    <property type="entry name" value="K_chnl_volt-dep_Kv6"/>
</dbReference>
<feature type="compositionally biased region" description="Polar residues" evidence="6">
    <location>
        <begin position="1031"/>
        <end position="1053"/>
    </location>
</feature>
<dbReference type="SUPFAM" id="SSF50978">
    <property type="entry name" value="WD40 repeat-like"/>
    <property type="match status" value="1"/>
</dbReference>
<feature type="domain" description="TAF1C C-terminal" evidence="10">
    <location>
        <begin position="954"/>
        <end position="1014"/>
    </location>
</feature>
<dbReference type="GO" id="GO:0006360">
    <property type="term" value="P:transcription by RNA polymerase I"/>
    <property type="evidence" value="ECO:0007669"/>
    <property type="project" value="InterPro"/>
</dbReference>
<reference evidence="11" key="1">
    <citation type="submission" date="2018-10" db="EMBL/GenBank/DDBJ databases">
        <title>De novo assembly of a Great Dane genome.</title>
        <authorList>
            <person name="Kidd J.M."/>
            <person name="Pendleton A.L."/>
            <person name="Shen F."/>
            <person name="Emery S."/>
        </authorList>
    </citation>
    <scope>NUCLEOTIDE SEQUENCE [LARGE SCALE GENOMIC DNA]</scope>
    <source>
        <strain evidence="11">Great Dane</strain>
    </source>
</reference>
<evidence type="ECO:0000259" key="9">
    <source>
        <dbReference type="Pfam" id="PF20642"/>
    </source>
</evidence>
<dbReference type="Pfam" id="PF20642">
    <property type="entry name" value="TAF1C_HB"/>
    <property type="match status" value="1"/>
</dbReference>
<sequence>MPMPFRARGLPPGHGHRASCSPLSPLLPGPLQPPPAKGLYYRRARQVGALDASPAADLKKEILVNVGGRRYVLPWSTLDDFPLSRLSKLRLCRNHEEISQLCDDYDEDNQEFFFDRSPSAFGMIVSFLAAGRLALLRGTCVLSFREELAYWGIEEAHLEKCCLRELLRKLEELAELRQQETLHLRQEARRPSGDPSRWGVFMHWLRETVENPHSGLPGKVFACLSILFVATTAVSLCVSTMPDLRAEEDKNGVPRLATGLLWEPETPGPLPLLPPGPDPWDPGVTAQDLLFRGGFSFRRKPQAVLDVTEQLSRFLWDHGDIAFAPLGKLMLENFKLEGAGSRSKKKTVVSVKRLLQDLGGHQPWGCPWAFLSFRQRRFSILGGPVLGKSVASLLGELLHEELAMRWEQLLLDDAFTGGALAWVPGKTPQVGQLVYPAGGALDKLYFQEVNLTPDGDPQALGDPGHIQLRGPVRQVVTCTVQGESLLAVRSDYHCALWKVSKQGHPAPLQVLQVGKGASGISLSPHLPGELAVCSRSGAVCLWTPQDGLQQVYKDPETLVFWDPSPWRWADFTAHPRVLTVGDRTGVKMIDTKGPPGCGLLLFRGGAEASCQKGERVLLTQYLGKCGPEPLLPTVHLICTQFSLYLVDERLPLVPMLKWDHGLPSAPLWAQLQPPPRPGHPQPLLLGGQGGHLQLLHLAGEGASVPRLAGPPQSLPSSSDSLSAFPLLEPRSQWRLQERLKAPTIGLAATIPSSASEPVLSLFQLSAAGDVFYQRLRLQAEPRHHSRAPTASWTPQATACCSRWLKTLLEVPPTPPVWAAPTFSNRCLLTQVEPSKVEQKVPEGLRAAMAEGRLLQQRDLGSLPSVEPPPAPEPGPENELSARLEAAWEGQVAAWWEKQQGRSSGPRKPPKRHKRRTQLSNTFSSLSGRLDLSDATSPPHSPDRTSSEARPQPLVTPPSQELTQELWAQGVPSERQQTLRDYMAKLPVQGDAPGEVSSSLSQTATPSWQQTLQGGATQLPPRRNPPRGAALPSSQTSSFQATPSRQQTPVLSGSQRHRKKPRMGF</sequence>
<evidence type="ECO:0000256" key="5">
    <source>
        <dbReference type="ARBA" id="ARBA00023136"/>
    </source>
</evidence>
<dbReference type="GO" id="GO:0005249">
    <property type="term" value="F:voltage-gated potassium channel activity"/>
    <property type="evidence" value="ECO:0007669"/>
    <property type="project" value="InterPro"/>
</dbReference>
<dbReference type="Proteomes" id="UP000694542">
    <property type="component" value="Chromosome 5"/>
</dbReference>
<feature type="compositionally biased region" description="Basic residues" evidence="6">
    <location>
        <begin position="1054"/>
        <end position="1064"/>
    </location>
</feature>
<dbReference type="GO" id="GO:0008076">
    <property type="term" value="C:voltage-gated potassium channel complex"/>
    <property type="evidence" value="ECO:0007669"/>
    <property type="project" value="InterPro"/>
</dbReference>